<evidence type="ECO:0000313" key="1">
    <source>
        <dbReference type="EMBL" id="CBS86981.1"/>
    </source>
</evidence>
<gene>
    <name evidence="1" type="ordered locus">AZOLI_1701</name>
</gene>
<dbReference type="Proteomes" id="UP000005667">
    <property type="component" value="Chromosome"/>
</dbReference>
<dbReference type="KEGG" id="ali:AZOLI_1701"/>
<reference evidence="2" key="1">
    <citation type="journal article" date="2011" name="PLoS Genet.">
        <title>Azospirillum genomes reveal transition of bacteria from aquatic to terrestrial environments.</title>
        <authorList>
            <person name="Wisniewski-Dye F."/>
            <person name="Borziak K."/>
            <person name="Khalsa-Moyers G."/>
            <person name="Alexandre G."/>
            <person name="Sukharnikov L.O."/>
            <person name="Wuichet K."/>
            <person name="Hurst G.B."/>
            <person name="McDonald W.H."/>
            <person name="Robertson J.S."/>
            <person name="Barbe V."/>
            <person name="Calteau A."/>
            <person name="Rouy Z."/>
            <person name="Mangenot S."/>
            <person name="Prigent-Combaret C."/>
            <person name="Normand P."/>
            <person name="Boyer M."/>
            <person name="Siguier P."/>
            <person name="Dessaux Y."/>
            <person name="Elmerich C."/>
            <person name="Condemine G."/>
            <person name="Krishnen G."/>
            <person name="Kennedy I."/>
            <person name="Paterson A.H."/>
            <person name="Gonzalez V."/>
            <person name="Mavingui P."/>
            <person name="Zhulin I.B."/>
        </authorList>
    </citation>
    <scope>NUCLEOTIDE SEQUENCE [LARGE SCALE GENOMIC DNA]</scope>
    <source>
        <strain evidence="2">4B</strain>
    </source>
</reference>
<dbReference type="HOGENOM" id="CLU_2491137_0_0_5"/>
<sequence>MHSIRNRKIKLICYNDRSLSLHVKATKFIFTHFFRKYVDVATRRVIRQCCTSRFFNRPKLFLDIFRGRIIVNIPYIYLLNIARING</sequence>
<keyword evidence="2" id="KW-1185">Reference proteome</keyword>
<name>G7Z7N6_AZOL4</name>
<proteinExistence type="predicted"/>
<protein>
    <submittedName>
        <fullName evidence="1">Uncharacterized protein</fullName>
    </submittedName>
</protein>
<dbReference type="AlphaFoldDB" id="G7Z7N6"/>
<dbReference type="EMBL" id="FQ311868">
    <property type="protein sequence ID" value="CBS86981.1"/>
    <property type="molecule type" value="Genomic_DNA"/>
</dbReference>
<organism evidence="1 2">
    <name type="scientific">Azospirillum lipoferum (strain 4B)</name>
    <dbReference type="NCBI Taxonomy" id="862719"/>
    <lineage>
        <taxon>Bacteria</taxon>
        <taxon>Pseudomonadati</taxon>
        <taxon>Pseudomonadota</taxon>
        <taxon>Alphaproteobacteria</taxon>
        <taxon>Rhodospirillales</taxon>
        <taxon>Azospirillaceae</taxon>
        <taxon>Azospirillum</taxon>
    </lineage>
</organism>
<accession>G7Z7N6</accession>
<evidence type="ECO:0000313" key="2">
    <source>
        <dbReference type="Proteomes" id="UP000005667"/>
    </source>
</evidence>